<dbReference type="EMBL" id="BAABFT010000011">
    <property type="protein sequence ID" value="GAA4331662.1"/>
    <property type="molecule type" value="Genomic_DNA"/>
</dbReference>
<keyword evidence="2" id="KW-1185">Reference proteome</keyword>
<name>A0ABP8GY47_9SPHI</name>
<proteinExistence type="predicted"/>
<organism evidence="1 2">
    <name type="scientific">Mucilaginibacter gynuensis</name>
    <dbReference type="NCBI Taxonomy" id="1302236"/>
    <lineage>
        <taxon>Bacteria</taxon>
        <taxon>Pseudomonadati</taxon>
        <taxon>Bacteroidota</taxon>
        <taxon>Sphingobacteriia</taxon>
        <taxon>Sphingobacteriales</taxon>
        <taxon>Sphingobacteriaceae</taxon>
        <taxon>Mucilaginibacter</taxon>
    </lineage>
</organism>
<evidence type="ECO:0000313" key="1">
    <source>
        <dbReference type="EMBL" id="GAA4331662.1"/>
    </source>
</evidence>
<dbReference type="InterPro" id="IPR019238">
    <property type="entry name" value="AbiEi_2"/>
</dbReference>
<accession>A0ABP8GY47</accession>
<reference evidence="2" key="1">
    <citation type="journal article" date="2019" name="Int. J. Syst. Evol. Microbiol.">
        <title>The Global Catalogue of Microorganisms (GCM) 10K type strain sequencing project: providing services to taxonomists for standard genome sequencing and annotation.</title>
        <authorList>
            <consortium name="The Broad Institute Genomics Platform"/>
            <consortium name="The Broad Institute Genome Sequencing Center for Infectious Disease"/>
            <person name="Wu L."/>
            <person name="Ma J."/>
        </authorList>
    </citation>
    <scope>NUCLEOTIDE SEQUENCE [LARGE SCALE GENOMIC DNA]</scope>
    <source>
        <strain evidence="2">JCM 17705</strain>
    </source>
</reference>
<evidence type="ECO:0000313" key="2">
    <source>
        <dbReference type="Proteomes" id="UP001500582"/>
    </source>
</evidence>
<comment type="caution">
    <text evidence="1">The sequence shown here is derived from an EMBL/GenBank/DDBJ whole genome shotgun (WGS) entry which is preliminary data.</text>
</comment>
<dbReference type="Proteomes" id="UP001500582">
    <property type="component" value="Unassembled WGS sequence"/>
</dbReference>
<sequence>MNMKALDILHQAIEKLTMLTGGTVTYLPDPQHPGKKEIDATVELTFGTRNTVFIIEVRNELRINHIPAVQKLKTETVQEFLLVCQYIPMPLKAQLRELKINYLEAAGNCYIETAEIFLYINDQQVTATRLPAEGKLWKMAGLKFLFAILRHPDLLNGPYRKIADEAGIALGNIGGYLEELRKEGFLRDGIINNTKGFFIEQNTRLMERWAEAYEANLRPREWIGNFRFMDQNNIKNWRELKTVDFKWGGENAAALMTGFLHPERFTIYITGNRVDMMKKLKLVPDPNGPVEMLQQFWRDEENDNTQATVPPLLAFAELITKYDSRDREAAERIKAKYLD</sequence>
<protein>
    <submittedName>
        <fullName evidence="1">Uncharacterized protein</fullName>
    </submittedName>
</protein>
<dbReference type="Pfam" id="PF09952">
    <property type="entry name" value="AbiEi_2"/>
    <property type="match status" value="1"/>
</dbReference>
<gene>
    <name evidence="1" type="ORF">GCM10023149_37610</name>
</gene>